<keyword evidence="3" id="KW-1005">Bacterial flagellum biogenesis</keyword>
<proteinExistence type="predicted"/>
<sequence length="257" mass="28470">MDESLASVLVKAGFRSAIIRLHTGLTRKQVTSLRKKLGVCGPSESGPLPNAESLLVKRAVSLEASLFMLAYLITAEKPREAVDIYAVMAAHTQYLDSHSALRGGNLDLENILELDDAWLIARDYRSQEVTMRSCSTCHIEFVASINHRRHACPLCEGVQVRDPFHCDVADRAVSARSVGELIEVSVKVSQWENWGYKSEEIRGEFSLSEGELVACRKLLSLSDDEIQRLCLKFKTGDRLVKYLIKATAARGHGLQAA</sequence>
<keyword evidence="9" id="KW-0966">Cell projection</keyword>
<keyword evidence="6" id="KW-0238">DNA-binding</keyword>
<dbReference type="AlphaFoldDB" id="A0A9X4HFV5"/>
<dbReference type="SUPFAM" id="SSF160930">
    <property type="entry name" value="FlhC-like"/>
    <property type="match status" value="1"/>
</dbReference>
<dbReference type="GO" id="GO:0045893">
    <property type="term" value="P:positive regulation of DNA-templated transcription"/>
    <property type="evidence" value="ECO:0007669"/>
    <property type="project" value="InterPro"/>
</dbReference>
<evidence type="ECO:0000313" key="10">
    <source>
        <dbReference type="Proteomes" id="UP001148185"/>
    </source>
</evidence>
<evidence type="ECO:0000256" key="3">
    <source>
        <dbReference type="ARBA" id="ARBA00022795"/>
    </source>
</evidence>
<dbReference type="RefSeq" id="WP_050682278.1">
    <property type="nucleotide sequence ID" value="NZ_JAMDHA010000059.1"/>
</dbReference>
<dbReference type="Pfam" id="PF05280">
    <property type="entry name" value="FlhC"/>
    <property type="match status" value="1"/>
</dbReference>
<dbReference type="EMBL" id="JAMDHA010000059">
    <property type="protein sequence ID" value="MDD1011643.1"/>
    <property type="molecule type" value="Genomic_DNA"/>
</dbReference>
<dbReference type="InterPro" id="IPR007944">
    <property type="entry name" value="FlhC"/>
</dbReference>
<protein>
    <submittedName>
        <fullName evidence="9">Flagellar transcriptional regulator FlhC</fullName>
    </submittedName>
</protein>
<evidence type="ECO:0000256" key="6">
    <source>
        <dbReference type="ARBA" id="ARBA00023125"/>
    </source>
</evidence>
<dbReference type="GO" id="GO:1902208">
    <property type="term" value="P:regulation of bacterial-type flagellum assembly"/>
    <property type="evidence" value="ECO:0007669"/>
    <property type="project" value="InterPro"/>
</dbReference>
<keyword evidence="10" id="KW-1185">Reference proteome</keyword>
<evidence type="ECO:0000256" key="8">
    <source>
        <dbReference type="ARBA" id="ARBA00023163"/>
    </source>
</evidence>
<keyword evidence="5" id="KW-0805">Transcription regulation</keyword>
<keyword evidence="1" id="KW-0963">Cytoplasm</keyword>
<evidence type="ECO:0000256" key="7">
    <source>
        <dbReference type="ARBA" id="ARBA00023159"/>
    </source>
</evidence>
<dbReference type="GO" id="GO:0044781">
    <property type="term" value="P:bacterial-type flagellum organization"/>
    <property type="evidence" value="ECO:0007669"/>
    <property type="project" value="UniProtKB-KW"/>
</dbReference>
<keyword evidence="9" id="KW-0969">Cilium</keyword>
<keyword evidence="7" id="KW-0010">Activator</keyword>
<reference evidence="9 10" key="1">
    <citation type="submission" date="2022-05" db="EMBL/GenBank/DDBJ databases">
        <title>Novel Pseudomonas spp. Isolated from a Rainbow Trout Aquaculture Facility.</title>
        <authorList>
            <person name="Testerman T."/>
            <person name="Graf J."/>
        </authorList>
    </citation>
    <scope>NUCLEOTIDE SEQUENCE [LARGE SCALE GENOMIC DNA]</scope>
    <source>
        <strain evidence="9 10">ID1042</strain>
    </source>
</reference>
<evidence type="ECO:0000256" key="1">
    <source>
        <dbReference type="ARBA" id="ARBA00022490"/>
    </source>
</evidence>
<keyword evidence="8" id="KW-0804">Transcription</keyword>
<comment type="caution">
    <text evidence="9">The sequence shown here is derived from an EMBL/GenBank/DDBJ whole genome shotgun (WGS) entry which is preliminary data.</text>
</comment>
<keyword evidence="4" id="KW-0862">Zinc</keyword>
<gene>
    <name evidence="9" type="ORF">M5G27_29745</name>
</gene>
<name>A0A9X4HFV5_9PSED</name>
<evidence type="ECO:0000313" key="9">
    <source>
        <dbReference type="EMBL" id="MDD1011643.1"/>
    </source>
</evidence>
<evidence type="ECO:0000256" key="2">
    <source>
        <dbReference type="ARBA" id="ARBA00022723"/>
    </source>
</evidence>
<evidence type="ECO:0000256" key="5">
    <source>
        <dbReference type="ARBA" id="ARBA00023015"/>
    </source>
</evidence>
<keyword evidence="2" id="KW-0479">Metal-binding</keyword>
<accession>A0A9X4HFV5</accession>
<dbReference type="GO" id="GO:0046872">
    <property type="term" value="F:metal ion binding"/>
    <property type="evidence" value="ECO:0007669"/>
    <property type="project" value="UniProtKB-KW"/>
</dbReference>
<organism evidence="9 10">
    <name type="scientific">Pseudomonas shahriarae</name>
    <dbReference type="NCBI Taxonomy" id="2745512"/>
    <lineage>
        <taxon>Bacteria</taxon>
        <taxon>Pseudomonadati</taxon>
        <taxon>Pseudomonadota</taxon>
        <taxon>Gammaproteobacteria</taxon>
        <taxon>Pseudomonadales</taxon>
        <taxon>Pseudomonadaceae</taxon>
        <taxon>Pseudomonas</taxon>
    </lineage>
</organism>
<dbReference type="Proteomes" id="UP001148185">
    <property type="component" value="Unassembled WGS sequence"/>
</dbReference>
<evidence type="ECO:0000256" key="4">
    <source>
        <dbReference type="ARBA" id="ARBA00022833"/>
    </source>
</evidence>
<dbReference type="GO" id="GO:0003677">
    <property type="term" value="F:DNA binding"/>
    <property type="evidence" value="ECO:0007669"/>
    <property type="project" value="UniProtKB-KW"/>
</dbReference>
<keyword evidence="9" id="KW-0282">Flagellum</keyword>